<dbReference type="Proteomes" id="UP000054387">
    <property type="component" value="Unassembled WGS sequence"/>
</dbReference>
<accession>A0A0W1R8B2</accession>
<evidence type="ECO:0000313" key="2">
    <source>
        <dbReference type="Proteomes" id="UP000054387"/>
    </source>
</evidence>
<keyword evidence="2" id="KW-1185">Reference proteome</keyword>
<name>A0A0W1R8B2_9EURY</name>
<dbReference type="EMBL" id="LOPU01000029">
    <property type="protein sequence ID" value="KTG09220.1"/>
    <property type="molecule type" value="Genomic_DNA"/>
</dbReference>
<dbReference type="STRING" id="1514971.AUR64_15620"/>
<proteinExistence type="predicted"/>
<comment type="caution">
    <text evidence="1">The sequence shown here is derived from an EMBL/GenBank/DDBJ whole genome shotgun (WGS) entry which is preliminary data.</text>
</comment>
<protein>
    <submittedName>
        <fullName evidence="1">Uncharacterized protein</fullName>
    </submittedName>
</protein>
<evidence type="ECO:0000313" key="1">
    <source>
        <dbReference type="EMBL" id="KTG09220.1"/>
    </source>
</evidence>
<sequence length="161" mass="17969">MLSTSVAGCTELVTSPDFTSGASTSADSAVLRYGPTPTDGAPFAAKVFTTAETARSEIHWDALPEPYHEYRDIDFSESFLAVYVTRYQVLPPGQFKGWCPLSKLDGDEFVFELKLETWPPVAGNRVQVQLEQWMLNGNEPPKRARVDVSLVDYRTERICTD</sequence>
<dbReference type="AlphaFoldDB" id="A0A0W1R8B2"/>
<gene>
    <name evidence="1" type="ORF">AUR64_15620</name>
</gene>
<organism evidence="1 2">
    <name type="scientific">Haloprofundus marisrubri</name>
    <dbReference type="NCBI Taxonomy" id="1514971"/>
    <lineage>
        <taxon>Archaea</taxon>
        <taxon>Methanobacteriati</taxon>
        <taxon>Methanobacteriota</taxon>
        <taxon>Stenosarchaea group</taxon>
        <taxon>Halobacteria</taxon>
        <taxon>Halobacteriales</taxon>
        <taxon>Haloferacaceae</taxon>
        <taxon>Haloprofundus</taxon>
    </lineage>
</organism>
<reference evidence="1 2" key="1">
    <citation type="submission" date="2015-12" db="EMBL/GenBank/DDBJ databases">
        <title>Haloprofundus marisrubri gen. nov., sp. nov., an extremely halophilic archaeon isolated from the Discovery deep brine-seawater interface in the Red Sea.</title>
        <authorList>
            <person name="Zhang G."/>
            <person name="Stingl U."/>
            <person name="Rashid M."/>
        </authorList>
    </citation>
    <scope>NUCLEOTIDE SEQUENCE [LARGE SCALE GENOMIC DNA]</scope>
    <source>
        <strain evidence="1 2">SB9</strain>
    </source>
</reference>